<dbReference type="InterPro" id="IPR008628">
    <property type="entry name" value="GPP34-like"/>
</dbReference>
<evidence type="ECO:0000313" key="1">
    <source>
        <dbReference type="EMBL" id="ACU74146.1"/>
    </source>
</evidence>
<proteinExistence type="predicted"/>
<dbReference type="EMBL" id="CP001700">
    <property type="protein sequence ID" value="ACU74146.1"/>
    <property type="molecule type" value="Genomic_DNA"/>
</dbReference>
<name>C7Q7X9_CATAD</name>
<keyword evidence="2" id="KW-1185">Reference proteome</keyword>
<dbReference type="AlphaFoldDB" id="C7Q7X9"/>
<dbReference type="STRING" id="479433.Caci_5287"/>
<protein>
    <recommendedName>
        <fullName evidence="3">GPP34 family phosphoprotein</fullName>
    </recommendedName>
</protein>
<dbReference type="Pfam" id="PF05719">
    <property type="entry name" value="GPP34"/>
    <property type="match status" value="1"/>
</dbReference>
<evidence type="ECO:0008006" key="3">
    <source>
        <dbReference type="Google" id="ProtNLM"/>
    </source>
</evidence>
<dbReference type="InParanoid" id="C7Q7X9"/>
<dbReference type="Proteomes" id="UP000000851">
    <property type="component" value="Chromosome"/>
</dbReference>
<dbReference type="HOGENOM" id="CLU_1438695_0_0_11"/>
<dbReference type="KEGG" id="cai:Caci_5287"/>
<gene>
    <name evidence="1" type="ordered locus">Caci_5287</name>
</gene>
<reference evidence="1 2" key="1">
    <citation type="journal article" date="2009" name="Stand. Genomic Sci.">
        <title>Complete genome sequence of Catenulispora acidiphila type strain (ID 139908).</title>
        <authorList>
            <person name="Copeland A."/>
            <person name="Lapidus A."/>
            <person name="Glavina Del Rio T."/>
            <person name="Nolan M."/>
            <person name="Lucas S."/>
            <person name="Chen F."/>
            <person name="Tice H."/>
            <person name="Cheng J.F."/>
            <person name="Bruce D."/>
            <person name="Goodwin L."/>
            <person name="Pitluck S."/>
            <person name="Mikhailova N."/>
            <person name="Pati A."/>
            <person name="Ivanova N."/>
            <person name="Mavromatis K."/>
            <person name="Chen A."/>
            <person name="Palaniappan K."/>
            <person name="Chain P."/>
            <person name="Land M."/>
            <person name="Hauser L."/>
            <person name="Chang Y.J."/>
            <person name="Jeffries C.D."/>
            <person name="Chertkov O."/>
            <person name="Brettin T."/>
            <person name="Detter J.C."/>
            <person name="Han C."/>
            <person name="Ali Z."/>
            <person name="Tindall B.J."/>
            <person name="Goker M."/>
            <person name="Bristow J."/>
            <person name="Eisen J.A."/>
            <person name="Markowitz V."/>
            <person name="Hugenholtz P."/>
            <person name="Kyrpides N.C."/>
            <person name="Klenk H.P."/>
        </authorList>
    </citation>
    <scope>NUCLEOTIDE SEQUENCE [LARGE SCALE GENOMIC DNA]</scope>
    <source>
        <strain evidence="2">DSM 44928 / JCM 14897 / NBRC 102108 / NRRL B-24433 / ID139908</strain>
    </source>
</reference>
<dbReference type="GO" id="GO:0070273">
    <property type="term" value="F:phosphatidylinositol-4-phosphate binding"/>
    <property type="evidence" value="ECO:0007669"/>
    <property type="project" value="InterPro"/>
</dbReference>
<accession>C7Q7X9</accession>
<organism evidence="1 2">
    <name type="scientific">Catenulispora acidiphila (strain DSM 44928 / JCM 14897 / NBRC 102108 / NRRL B-24433 / ID139908)</name>
    <dbReference type="NCBI Taxonomy" id="479433"/>
    <lineage>
        <taxon>Bacteria</taxon>
        <taxon>Bacillati</taxon>
        <taxon>Actinomycetota</taxon>
        <taxon>Actinomycetes</taxon>
        <taxon>Catenulisporales</taxon>
        <taxon>Catenulisporaceae</taxon>
        <taxon>Catenulispora</taxon>
    </lineage>
</organism>
<evidence type="ECO:0000313" key="2">
    <source>
        <dbReference type="Proteomes" id="UP000000851"/>
    </source>
</evidence>
<dbReference type="RefSeq" id="WP_015793875.1">
    <property type="nucleotide sequence ID" value="NC_013131.1"/>
</dbReference>
<sequence length="188" mass="21411">MQLLLLAVDPDRDGRTHFTAALAPALVLADLLDKTRRGRPAPDSMSDYLRVRAPSRLDRYIDAAKHEGILDVSVRRDGYFGHTRIRIADRWPLERAVDRLLRILDTPQHPHDRDLAYVILAHEIGRAHPHLKGRKHRDHRRRLDTLTTWPADHARRPSTPNAVLYAGLHAMRLTAGEQQQAAPLAALR</sequence>